<dbReference type="EMBL" id="BKZW01000004">
    <property type="protein sequence ID" value="GER91751.1"/>
    <property type="molecule type" value="Genomic_DNA"/>
</dbReference>
<comment type="caution">
    <text evidence="2">The sequence shown here is derived from an EMBL/GenBank/DDBJ whole genome shotgun (WGS) entry which is preliminary data.</text>
</comment>
<dbReference type="RefSeq" id="WP_151759358.1">
    <property type="nucleotide sequence ID" value="NZ_BKZW01000004.1"/>
</dbReference>
<feature type="transmembrane region" description="Helical" evidence="1">
    <location>
        <begin position="6"/>
        <end position="24"/>
    </location>
</feature>
<gene>
    <name evidence="2" type="ORF">KDW_59130</name>
</gene>
<sequence length="93" mass="10270">MLMLSSLWLVIGLVIGLICLAAHLQPQAWSRASWPFLLIISGGSGYLGGWLGVWLFGRLFAPFAALWIAILASLLIPRLLVLLRQQTLRKATE</sequence>
<reference evidence="2 3" key="1">
    <citation type="submission" date="2019-10" db="EMBL/GenBank/DDBJ databases">
        <title>Dictyobacter vulcani sp. nov., within the class Ktedonobacteria, isolated from soil of volcanic Mt. Zao.</title>
        <authorList>
            <person name="Zheng Y."/>
            <person name="Wang C.M."/>
            <person name="Sakai Y."/>
            <person name="Abe K."/>
            <person name="Yokota A."/>
            <person name="Yabe S."/>
        </authorList>
    </citation>
    <scope>NUCLEOTIDE SEQUENCE [LARGE SCALE GENOMIC DNA]</scope>
    <source>
        <strain evidence="2 3">W12</strain>
    </source>
</reference>
<evidence type="ECO:0000313" key="3">
    <source>
        <dbReference type="Proteomes" id="UP000326912"/>
    </source>
</evidence>
<keyword evidence="3" id="KW-1185">Reference proteome</keyword>
<proteinExistence type="predicted"/>
<organism evidence="2 3">
    <name type="scientific">Dictyobacter vulcani</name>
    <dbReference type="NCBI Taxonomy" id="2607529"/>
    <lineage>
        <taxon>Bacteria</taxon>
        <taxon>Bacillati</taxon>
        <taxon>Chloroflexota</taxon>
        <taxon>Ktedonobacteria</taxon>
        <taxon>Ktedonobacterales</taxon>
        <taxon>Dictyobacteraceae</taxon>
        <taxon>Dictyobacter</taxon>
    </lineage>
</organism>
<keyword evidence="1" id="KW-0812">Transmembrane</keyword>
<dbReference type="Proteomes" id="UP000326912">
    <property type="component" value="Unassembled WGS sequence"/>
</dbReference>
<feature type="transmembrane region" description="Helical" evidence="1">
    <location>
        <begin position="36"/>
        <end position="57"/>
    </location>
</feature>
<protein>
    <submittedName>
        <fullName evidence="2">Uncharacterized protein</fullName>
    </submittedName>
</protein>
<dbReference type="AlphaFoldDB" id="A0A5J4KZ18"/>
<keyword evidence="1" id="KW-1133">Transmembrane helix</keyword>
<accession>A0A5J4KZ18</accession>
<name>A0A5J4KZ18_9CHLR</name>
<evidence type="ECO:0000256" key="1">
    <source>
        <dbReference type="SAM" id="Phobius"/>
    </source>
</evidence>
<feature type="transmembrane region" description="Helical" evidence="1">
    <location>
        <begin position="63"/>
        <end position="83"/>
    </location>
</feature>
<keyword evidence="1" id="KW-0472">Membrane</keyword>
<evidence type="ECO:0000313" key="2">
    <source>
        <dbReference type="EMBL" id="GER91751.1"/>
    </source>
</evidence>